<feature type="coiled-coil region" evidence="1">
    <location>
        <begin position="376"/>
        <end position="403"/>
    </location>
</feature>
<dbReference type="EMBL" id="SNRW01015914">
    <property type="protein sequence ID" value="KAA6369896.1"/>
    <property type="molecule type" value="Genomic_DNA"/>
</dbReference>
<evidence type="ECO:0000313" key="3">
    <source>
        <dbReference type="EMBL" id="KAA6369896.1"/>
    </source>
</evidence>
<feature type="coiled-coil region" evidence="1">
    <location>
        <begin position="28"/>
        <end position="62"/>
    </location>
</feature>
<dbReference type="Proteomes" id="UP000324800">
    <property type="component" value="Unassembled WGS sequence"/>
</dbReference>
<proteinExistence type="predicted"/>
<feature type="compositionally biased region" description="Polar residues" evidence="2">
    <location>
        <begin position="662"/>
        <end position="687"/>
    </location>
</feature>
<feature type="region of interest" description="Disordered" evidence="2">
    <location>
        <begin position="832"/>
        <end position="861"/>
    </location>
</feature>
<evidence type="ECO:0000256" key="2">
    <source>
        <dbReference type="SAM" id="MobiDB-lite"/>
    </source>
</evidence>
<accession>A0A5J4UGH3</accession>
<feature type="compositionally biased region" description="Basic and acidic residues" evidence="2">
    <location>
        <begin position="834"/>
        <end position="851"/>
    </location>
</feature>
<name>A0A5J4UGH3_9EUKA</name>
<feature type="coiled-coil region" evidence="1">
    <location>
        <begin position="451"/>
        <end position="478"/>
    </location>
</feature>
<sequence length="861" mass="97774">SEEDEHMNTVKLADSIRKIKPKKAEIELKTSEKRLSELEGASERLRRHVETVANQLVNHQENVKEGFCGEQKSKNELKKFAKEKQRALNGNRTDRINPLDAEQENTQNQNLNLNSSSRSSTQARDYNPKSIDEEDEDPNQFIVNGVDLQATNIDGVLAAVGRSYERDELKQEEAAQTLGSTDSMDRVKRNAIERYEKAKKELDEKASECFNQCHLIVDQVHRRNDEFRDQERMKKKKEKEKELIKEKMLQAAKNAALTVVNQGIYSAQNNMIKQASTVNTVNSALKKPKSALVRYDASTNGITGDKNRTGKQEQQPNVLQATPDQQGRNINMQSSIKSKKSITTSRGSNRRFQQGDGTGFNQEDQEEEEYMQSGEVDLMNKQLQVLEQTAEETAEENENLVREKYKKVKRDIDLRWFSFLAAYDENRRDVLYLEQLNKIFVTHASMLRNYLTKQTQENDRTKQLLQELKLLVDELSEGNNLNQKNLSPDKSVGGKDWQKQSTSNNQKDIKNGNNQQTNRSAIVPISKTNSSSSQTSQKLQQQQQQQHQLQQQQQHNKHKRILKLLCEIIRLHHRRSSVLGSIVITPTILIPPGCVQRGNILKEKQKEKEKLIFGSENGDDSDEQDDQNESDQNQSQNQQKGAKDGKNGQLNTPQNVGKGGKQVQNDPKTNKTGLSDQKGSKTGTGVNASSSSSGAKGAKGAQITATTGKDDQLSIEQYQNLKLKQLTFKLFEDECSLAVMVEDEEDKKKRMRRILLMRQKNHQKRGSNKKDNNNTDLDQPEGEDIETFMSTLPQFPKINSFMIFLGEESSVFKTVARQNLIGLQIEQGLIDGQDDNKERNDDNTDLDKRDVSVITAEVPGD</sequence>
<feature type="non-terminal residue" evidence="3">
    <location>
        <position position="1"/>
    </location>
</feature>
<feature type="coiled-coil region" evidence="1">
    <location>
        <begin position="188"/>
        <end position="254"/>
    </location>
</feature>
<feature type="compositionally biased region" description="Acidic residues" evidence="2">
    <location>
        <begin position="617"/>
        <end position="629"/>
    </location>
</feature>
<feature type="compositionally biased region" description="Low complexity" evidence="2">
    <location>
        <begin position="630"/>
        <end position="639"/>
    </location>
</feature>
<feature type="compositionally biased region" description="Low complexity" evidence="2">
    <location>
        <begin position="688"/>
        <end position="701"/>
    </location>
</feature>
<feature type="compositionally biased region" description="Basic residues" evidence="2">
    <location>
        <begin position="758"/>
        <end position="767"/>
    </location>
</feature>
<comment type="caution">
    <text evidence="3">The sequence shown here is derived from an EMBL/GenBank/DDBJ whole genome shotgun (WGS) entry which is preliminary data.</text>
</comment>
<feature type="compositionally biased region" description="Polar residues" evidence="2">
    <location>
        <begin position="499"/>
        <end position="520"/>
    </location>
</feature>
<evidence type="ECO:0000313" key="4">
    <source>
        <dbReference type="Proteomes" id="UP000324800"/>
    </source>
</evidence>
<evidence type="ECO:0000256" key="1">
    <source>
        <dbReference type="SAM" id="Coils"/>
    </source>
</evidence>
<reference evidence="3 4" key="1">
    <citation type="submission" date="2019-03" db="EMBL/GenBank/DDBJ databases">
        <title>Single cell metagenomics reveals metabolic interactions within the superorganism composed of flagellate Streblomastix strix and complex community of Bacteroidetes bacteria on its surface.</title>
        <authorList>
            <person name="Treitli S.C."/>
            <person name="Kolisko M."/>
            <person name="Husnik F."/>
            <person name="Keeling P."/>
            <person name="Hampl V."/>
        </authorList>
    </citation>
    <scope>NUCLEOTIDE SEQUENCE [LARGE SCALE GENOMIC DNA]</scope>
    <source>
        <strain evidence="3">ST1C</strain>
    </source>
</reference>
<feature type="region of interest" description="Disordered" evidence="2">
    <location>
        <begin position="758"/>
        <end position="781"/>
    </location>
</feature>
<feature type="compositionally biased region" description="Low complexity" evidence="2">
    <location>
        <begin position="526"/>
        <end position="554"/>
    </location>
</feature>
<feature type="region of interest" description="Disordered" evidence="2">
    <location>
        <begin position="479"/>
        <end position="555"/>
    </location>
</feature>
<feature type="region of interest" description="Disordered" evidence="2">
    <location>
        <begin position="614"/>
        <end position="707"/>
    </location>
</feature>
<feature type="compositionally biased region" description="Low complexity" evidence="2">
    <location>
        <begin position="104"/>
        <end position="124"/>
    </location>
</feature>
<feature type="compositionally biased region" description="Polar residues" evidence="2">
    <location>
        <begin position="312"/>
        <end position="333"/>
    </location>
</feature>
<protein>
    <submittedName>
        <fullName evidence="3">Uncharacterized protein</fullName>
    </submittedName>
</protein>
<organism evidence="3 4">
    <name type="scientific">Streblomastix strix</name>
    <dbReference type="NCBI Taxonomy" id="222440"/>
    <lineage>
        <taxon>Eukaryota</taxon>
        <taxon>Metamonada</taxon>
        <taxon>Preaxostyla</taxon>
        <taxon>Oxymonadida</taxon>
        <taxon>Streblomastigidae</taxon>
        <taxon>Streblomastix</taxon>
    </lineage>
</organism>
<feature type="region of interest" description="Disordered" evidence="2">
    <location>
        <begin position="101"/>
        <end position="138"/>
    </location>
</feature>
<dbReference type="AlphaFoldDB" id="A0A5J4UGH3"/>
<gene>
    <name evidence="3" type="ORF">EZS28_034577</name>
</gene>
<feature type="compositionally biased region" description="Polar residues" evidence="2">
    <location>
        <begin position="479"/>
        <end position="488"/>
    </location>
</feature>
<keyword evidence="1" id="KW-0175">Coiled coil</keyword>
<feature type="region of interest" description="Disordered" evidence="2">
    <location>
        <begin position="298"/>
        <end position="369"/>
    </location>
</feature>